<proteinExistence type="predicted"/>
<dbReference type="RefSeq" id="WP_219353716.1">
    <property type="nucleotide sequence ID" value="NZ_CP080034.1"/>
</dbReference>
<keyword evidence="4" id="KW-1185">Reference proteome</keyword>
<feature type="transmembrane region" description="Helical" evidence="1">
    <location>
        <begin position="18"/>
        <end position="40"/>
    </location>
</feature>
<dbReference type="PANTHER" id="PTHR30438:SF1">
    <property type="entry name" value="36 KDA ANTIGEN"/>
    <property type="match status" value="1"/>
</dbReference>
<name>A0ABX8TIH6_9CAUL</name>
<dbReference type="EMBL" id="CP080034">
    <property type="protein sequence ID" value="QYC11062.1"/>
    <property type="molecule type" value="Genomic_DNA"/>
</dbReference>
<sequence length="340" mass="36773">MSETTATPPSRKRGALRVWIIAAGAILLVGFIIIGLFLAARPPKEQIQAMVEAETFTVATKAPSRVEQLLVSEGDRVTAGQVLAVMSSPEIEAKDVQARALLQSAEALQSLSREGARHEDIRTVESIWRASQATERLADQTARRAEALFAEGVISAQRRDEAVAARAATAAQTEAARQQYVKAQTGTRPQERSVADAQVSGAQAAVAETTSLQSETRLVAPHAGEVSQRFANVGELVLIGVPVYTVVDTADPWVSFTVREDQYRDLKMGATLHGDIPALGLKNVAFRVTAISPQGEFATWRSTRQSSGYDVRSFAIKAKPVQPIANLRPGMSVLFDWSRR</sequence>
<dbReference type="Proteomes" id="UP000824334">
    <property type="component" value="Chromosome"/>
</dbReference>
<evidence type="ECO:0000313" key="4">
    <source>
        <dbReference type="Proteomes" id="UP000824334"/>
    </source>
</evidence>
<evidence type="ECO:0000259" key="2">
    <source>
        <dbReference type="Pfam" id="PF25881"/>
    </source>
</evidence>
<dbReference type="Pfam" id="PF25881">
    <property type="entry name" value="HH_YBHG"/>
    <property type="match status" value="1"/>
</dbReference>
<reference evidence="3 4" key="1">
    <citation type="submission" date="2021-07" db="EMBL/GenBank/DDBJ databases">
        <title>Isolation and characterization of bacteria from a gold mining with a capacity of golden bioaccumulation.</title>
        <authorList>
            <person name="Yang X.J."/>
        </authorList>
    </citation>
    <scope>NUCLEOTIDE SEQUENCE [LARGE SCALE GENOMIC DNA]</scope>
    <source>
        <strain evidence="3 4">Au29</strain>
    </source>
</reference>
<dbReference type="PANTHER" id="PTHR30438">
    <property type="entry name" value="36 KDA ANTIGEN-RELATED"/>
    <property type="match status" value="1"/>
</dbReference>
<dbReference type="InterPro" id="IPR059052">
    <property type="entry name" value="HH_YbhG-like"/>
</dbReference>
<gene>
    <name evidence="3" type="ORF">KWG56_03365</name>
</gene>
<organism evidence="3 4">
    <name type="scientific">Brevundimonas nasdae</name>
    <dbReference type="NCBI Taxonomy" id="172043"/>
    <lineage>
        <taxon>Bacteria</taxon>
        <taxon>Pseudomonadati</taxon>
        <taxon>Pseudomonadota</taxon>
        <taxon>Alphaproteobacteria</taxon>
        <taxon>Caulobacterales</taxon>
        <taxon>Caulobacteraceae</taxon>
        <taxon>Brevundimonas</taxon>
    </lineage>
</organism>
<protein>
    <submittedName>
        <fullName evidence="3">Efflux RND transporter periplasmic adaptor subunit</fullName>
    </submittedName>
</protein>
<keyword evidence="1" id="KW-1133">Transmembrane helix</keyword>
<accession>A0ABX8TIH6</accession>
<dbReference type="GeneID" id="94374289"/>
<feature type="domain" description="YbhG-like alpha-helical hairpin" evidence="2">
    <location>
        <begin position="92"/>
        <end position="208"/>
    </location>
</feature>
<keyword evidence="1" id="KW-0812">Transmembrane</keyword>
<evidence type="ECO:0000313" key="3">
    <source>
        <dbReference type="EMBL" id="QYC11062.1"/>
    </source>
</evidence>
<keyword evidence="1" id="KW-0472">Membrane</keyword>
<evidence type="ECO:0000256" key="1">
    <source>
        <dbReference type="SAM" id="Phobius"/>
    </source>
</evidence>